<reference evidence="23" key="1">
    <citation type="submission" date="2017-01" db="EMBL/GenBank/DDBJ databases">
        <authorList>
            <person name="Wang Y."/>
            <person name="White M."/>
            <person name="Kvist S."/>
            <person name="Moncalvo J.-M."/>
        </authorList>
    </citation>
    <scope>NUCLEOTIDE SEQUENCE [LARGE SCALE GENOMIC DNA]</scope>
    <source>
        <strain evidence="23">COL-18-3</strain>
    </source>
</reference>
<keyword evidence="10" id="KW-0328">Glycosyltransferase</keyword>
<proteinExistence type="inferred from homology"/>
<dbReference type="SMART" id="SM00232">
    <property type="entry name" value="JAB_MPN"/>
    <property type="match status" value="1"/>
</dbReference>
<evidence type="ECO:0000256" key="13">
    <source>
        <dbReference type="ARBA" id="ARBA00022790"/>
    </source>
</evidence>
<dbReference type="FunFam" id="3.40.50.2000:FF:000007">
    <property type="entry name" value="Trehalose-6-phosphate synthase"/>
    <property type="match status" value="1"/>
</dbReference>
<keyword evidence="12" id="KW-0479">Metal-binding</keyword>
<sequence length="982" mass="110851">MTLEKKTEKSQPKLIVVSNRLPVTISKTEKGYGISLSSGGLVTALAGLKKEMSFTWVGWPGQDFDEAERVQISELLKEKSCVPVFMDEETADLHYNGFSNSILWPLFHYHPGEINFEQSVWEAYKRANRAFAEVVIGMVNKGDIVWVHDYHLMLLCQMLREGLGVEKYHVKVGWFLHTPFPSSEIYRILPVRQEILEGVLAADMVGFHTYDYARHFLSSCTRILGLPSNSGGVEVNGRAVKVGTFPIGIDPELIIQEQRKPKVQKRLEEFKRQFEGKQVIVGVDRLDYIKGVPQKFLAYENFLETHPEYVGKVVLVQVAVPSRGVVEEYQQLVVTVNELVGSINGKYGTVEYTPIHFLHKSIDLSELVALYTISDVCLVTSTRDGMNLVSYEYVACQGERHGVLMLSEFAGAAQSLNGSLIVNPWNIAEVGNALHEALSMDPERRKSNYKTLSRYVNKFTAAYWGVSFVKELKATMSDSEDVLRILKLTPKVAGTKFSQAKGIRPIIINYDGTLSSTQDMPDFATPSPEILMYLDKLTKIPDTLVYIFSGRTRAQLEKWFEGIDVGLIAEHGCFYKHPSTFAKYDLLKNSMSPNLDIQKSESVMTLGSPVCENNGWFRLVSGKGPDWHDSVLPLFRHYTERTPGSFIEQKEIDITWHYRMADPEFGLWQANELQMNLEKVLAHMSITIILSNKTLELQPTNISSASTIKHVLTDIVDKYGPLDFLLVGCKSKIDEPIFTFIKDSELSKDIPNLLTFTVGLKKTEALYFADHAHNGGDIEVMGLLQGKVQGTSIVVMDVFALPVEGTETRVNAQQEAYEYMVRYLENSKKVGREENVIGWYHSHPGYGCWLSGIDVNTQKLNQRYQDPWLAIVDYSPDIPTSRKADSLPSEKIEDFGMHSNMYYQLDVSYFKSNIDKQVLDSIWTQYWGNALSKKITTTHTKSLELKIRAEAEKLEILADSTPPSAPKDQVYGGKLANFPVVM</sequence>
<dbReference type="InterPro" id="IPR000555">
    <property type="entry name" value="JAMM/MPN+_dom"/>
</dbReference>
<evidence type="ECO:0000256" key="10">
    <source>
        <dbReference type="ARBA" id="ARBA00022676"/>
    </source>
</evidence>
<dbReference type="Gene3D" id="3.40.140.10">
    <property type="entry name" value="Cytidine Deaminase, domain 2"/>
    <property type="match status" value="1"/>
</dbReference>
<evidence type="ECO:0000256" key="17">
    <source>
        <dbReference type="ARBA" id="ARBA00023242"/>
    </source>
</evidence>
<comment type="similarity">
    <text evidence="5">Belongs to the glycosyltransferase 20 family.</text>
</comment>
<dbReference type="Proteomes" id="UP000188320">
    <property type="component" value="Unassembled WGS sequence"/>
</dbReference>
<dbReference type="CDD" id="cd08069">
    <property type="entry name" value="MPN_RPN11_CSN5"/>
    <property type="match status" value="1"/>
</dbReference>
<evidence type="ECO:0000256" key="6">
    <source>
        <dbReference type="ARBA" id="ARBA00012538"/>
    </source>
</evidence>
<name>A0A1R1PMG0_ZANCU</name>
<dbReference type="InterPro" id="IPR036412">
    <property type="entry name" value="HAD-like_sf"/>
</dbReference>
<keyword evidence="9" id="KW-0645">Protease</keyword>
<keyword evidence="23" id="KW-1185">Reference proteome</keyword>
<evidence type="ECO:0000313" key="22">
    <source>
        <dbReference type="EMBL" id="OMH82072.1"/>
    </source>
</evidence>
<evidence type="ECO:0000256" key="20">
    <source>
        <dbReference type="ARBA" id="ARBA00048039"/>
    </source>
</evidence>
<evidence type="ECO:0000256" key="7">
    <source>
        <dbReference type="ARBA" id="ARBA00014880"/>
    </source>
</evidence>
<evidence type="ECO:0000256" key="12">
    <source>
        <dbReference type="ARBA" id="ARBA00022723"/>
    </source>
</evidence>
<keyword evidence="14" id="KW-0378">Hydrolase</keyword>
<dbReference type="GO" id="GO:0005829">
    <property type="term" value="C:cytosol"/>
    <property type="evidence" value="ECO:0007669"/>
    <property type="project" value="TreeGrafter"/>
</dbReference>
<dbReference type="InterPro" id="IPR037518">
    <property type="entry name" value="MPN"/>
</dbReference>
<dbReference type="FunFam" id="3.40.50.2000:FF:000035">
    <property type="entry name" value="Trehalose-6-phosphate synthase"/>
    <property type="match status" value="1"/>
</dbReference>
<dbReference type="FunFam" id="3.40.140.10:FF:000203">
    <property type="entry name" value="COP9 signalosome complex subunit 5"/>
    <property type="match status" value="1"/>
</dbReference>
<comment type="subcellular location">
    <subcellularLocation>
        <location evidence="2">Cytoplasm</location>
    </subcellularLocation>
    <subcellularLocation>
        <location evidence="1">Nucleus</location>
    </subcellularLocation>
</comment>
<evidence type="ECO:0000256" key="18">
    <source>
        <dbReference type="ARBA" id="ARBA00024331"/>
    </source>
</evidence>
<comment type="similarity">
    <text evidence="4">Belongs to the peptidase M67A family. CSN5 subfamily.</text>
</comment>
<dbReference type="GO" id="GO:0046872">
    <property type="term" value="F:metal ion binding"/>
    <property type="evidence" value="ECO:0007669"/>
    <property type="project" value="UniProtKB-KW"/>
</dbReference>
<evidence type="ECO:0000256" key="14">
    <source>
        <dbReference type="ARBA" id="ARBA00022801"/>
    </source>
</evidence>
<dbReference type="InterPro" id="IPR023214">
    <property type="entry name" value="HAD_sf"/>
</dbReference>
<evidence type="ECO:0000256" key="9">
    <source>
        <dbReference type="ARBA" id="ARBA00022670"/>
    </source>
</evidence>
<dbReference type="GO" id="GO:0006508">
    <property type="term" value="P:proteolysis"/>
    <property type="evidence" value="ECO:0007669"/>
    <property type="project" value="UniProtKB-KW"/>
</dbReference>
<evidence type="ECO:0000256" key="16">
    <source>
        <dbReference type="ARBA" id="ARBA00023049"/>
    </source>
</evidence>
<dbReference type="AlphaFoldDB" id="A0A1R1PMG0"/>
<evidence type="ECO:0000313" key="23">
    <source>
        <dbReference type="Proteomes" id="UP000188320"/>
    </source>
</evidence>
<dbReference type="PROSITE" id="PS50249">
    <property type="entry name" value="MPN"/>
    <property type="match status" value="1"/>
</dbReference>
<comment type="caution">
    <text evidence="22">The sequence shown here is derived from an EMBL/GenBank/DDBJ whole genome shotgun (WGS) entry which is preliminary data.</text>
</comment>
<comment type="similarity">
    <text evidence="3">In the N-terminal section; belongs to the glycosyltransferase 20 family.</text>
</comment>
<dbReference type="SUPFAM" id="SSF102712">
    <property type="entry name" value="JAB1/MPN domain"/>
    <property type="match status" value="1"/>
</dbReference>
<evidence type="ECO:0000256" key="11">
    <source>
        <dbReference type="ARBA" id="ARBA00022679"/>
    </source>
</evidence>
<keyword evidence="15" id="KW-0862">Zinc</keyword>
<evidence type="ECO:0000256" key="1">
    <source>
        <dbReference type="ARBA" id="ARBA00004123"/>
    </source>
</evidence>
<dbReference type="Pfam" id="PF02358">
    <property type="entry name" value="Trehalose_PPase"/>
    <property type="match status" value="1"/>
</dbReference>
<dbReference type="InterPro" id="IPR003337">
    <property type="entry name" value="Trehalose_PPase"/>
</dbReference>
<keyword evidence="13" id="KW-0736">Signalosome</keyword>
<keyword evidence="11" id="KW-0808">Transferase</keyword>
<evidence type="ECO:0000256" key="15">
    <source>
        <dbReference type="ARBA" id="ARBA00022833"/>
    </source>
</evidence>
<dbReference type="EMBL" id="LSSK01000744">
    <property type="protein sequence ID" value="OMH82072.1"/>
    <property type="molecule type" value="Genomic_DNA"/>
</dbReference>
<evidence type="ECO:0000256" key="3">
    <source>
        <dbReference type="ARBA" id="ARBA00005409"/>
    </source>
</evidence>
<dbReference type="InterPro" id="IPR012766">
    <property type="entry name" value="Trehalose_OtsA"/>
</dbReference>
<comment type="pathway">
    <text evidence="18">Carbohydrate biosynthesis.</text>
</comment>
<dbReference type="GO" id="GO:0005946">
    <property type="term" value="C:alpha,alpha-trehalose-phosphate synthase complex (UDP-forming)"/>
    <property type="evidence" value="ECO:0007669"/>
    <property type="project" value="TreeGrafter"/>
</dbReference>
<dbReference type="GO" id="GO:0005992">
    <property type="term" value="P:trehalose biosynthetic process"/>
    <property type="evidence" value="ECO:0007669"/>
    <property type="project" value="InterPro"/>
</dbReference>
<evidence type="ECO:0000256" key="8">
    <source>
        <dbReference type="ARBA" id="ARBA00022490"/>
    </source>
</evidence>
<dbReference type="PANTHER" id="PTHR10788:SF106">
    <property type="entry name" value="BCDNA.GH08860"/>
    <property type="match status" value="1"/>
</dbReference>
<dbReference type="SUPFAM" id="SSF53756">
    <property type="entry name" value="UDP-Glycosyltransferase/glycogen phosphorylase"/>
    <property type="match status" value="1"/>
</dbReference>
<evidence type="ECO:0000259" key="21">
    <source>
        <dbReference type="PROSITE" id="PS50249"/>
    </source>
</evidence>
<dbReference type="NCBIfam" id="NF011071">
    <property type="entry name" value="PRK14501.1"/>
    <property type="match status" value="1"/>
</dbReference>
<dbReference type="NCBIfam" id="TIGR02400">
    <property type="entry name" value="trehalose_OtsA"/>
    <property type="match status" value="1"/>
</dbReference>
<dbReference type="CDD" id="cd03788">
    <property type="entry name" value="GT20_TPS"/>
    <property type="match status" value="1"/>
</dbReference>
<keyword evidence="8" id="KW-0963">Cytoplasm</keyword>
<evidence type="ECO:0000256" key="19">
    <source>
        <dbReference type="ARBA" id="ARBA00029654"/>
    </source>
</evidence>
<dbReference type="Gene3D" id="3.40.50.1000">
    <property type="entry name" value="HAD superfamily/HAD-like"/>
    <property type="match status" value="1"/>
</dbReference>
<organism evidence="22 23">
    <name type="scientific">Zancudomyces culisetae</name>
    <name type="common">Gut fungus</name>
    <name type="synonym">Smittium culisetae</name>
    <dbReference type="NCBI Taxonomy" id="1213189"/>
    <lineage>
        <taxon>Eukaryota</taxon>
        <taxon>Fungi</taxon>
        <taxon>Fungi incertae sedis</taxon>
        <taxon>Zoopagomycota</taxon>
        <taxon>Kickxellomycotina</taxon>
        <taxon>Harpellomycetes</taxon>
        <taxon>Harpellales</taxon>
        <taxon>Legeriomycetaceae</taxon>
        <taxon>Zancudomyces</taxon>
    </lineage>
</organism>
<dbReference type="InterPro" id="IPR001830">
    <property type="entry name" value="Glyco_trans_20"/>
</dbReference>
<dbReference type="Gene3D" id="3.40.50.2000">
    <property type="entry name" value="Glycogen Phosphorylase B"/>
    <property type="match status" value="2"/>
</dbReference>
<evidence type="ECO:0000256" key="4">
    <source>
        <dbReference type="ARBA" id="ARBA00006008"/>
    </source>
</evidence>
<feature type="domain" description="MPN" evidence="21">
    <location>
        <begin position="758"/>
        <end position="895"/>
    </location>
</feature>
<dbReference type="GO" id="GO:0008237">
    <property type="term" value="F:metallopeptidase activity"/>
    <property type="evidence" value="ECO:0007669"/>
    <property type="project" value="UniProtKB-KW"/>
</dbReference>
<dbReference type="Pfam" id="PF00982">
    <property type="entry name" value="Glyco_transf_20"/>
    <property type="match status" value="1"/>
</dbReference>
<evidence type="ECO:0000256" key="2">
    <source>
        <dbReference type="ARBA" id="ARBA00004496"/>
    </source>
</evidence>
<gene>
    <name evidence="22" type="ORF">AX774_g4457</name>
</gene>
<dbReference type="OrthoDB" id="755951at2759"/>
<keyword evidence="16" id="KW-0482">Metalloprotease</keyword>
<dbReference type="GO" id="GO:0004805">
    <property type="term" value="F:trehalose-phosphatase activity"/>
    <property type="evidence" value="ECO:0007669"/>
    <property type="project" value="TreeGrafter"/>
</dbReference>
<comment type="catalytic activity">
    <reaction evidence="20">
        <text>D-glucose 6-phosphate + UDP-alpha-D-glucose = alpha,alpha-trehalose 6-phosphate + UDP + H(+)</text>
        <dbReference type="Rhea" id="RHEA:18889"/>
        <dbReference type="ChEBI" id="CHEBI:15378"/>
        <dbReference type="ChEBI" id="CHEBI:58223"/>
        <dbReference type="ChEBI" id="CHEBI:58429"/>
        <dbReference type="ChEBI" id="CHEBI:58885"/>
        <dbReference type="ChEBI" id="CHEBI:61548"/>
        <dbReference type="EC" id="2.4.1.15"/>
    </reaction>
</comment>
<dbReference type="PANTHER" id="PTHR10788">
    <property type="entry name" value="TREHALOSE-6-PHOSPHATE SYNTHASE"/>
    <property type="match status" value="1"/>
</dbReference>
<protein>
    <recommendedName>
        <fullName evidence="7">COP9 signalosome complex subunit 5</fullName>
        <ecNumber evidence="6">2.4.1.15</ecNumber>
    </recommendedName>
    <alternativeName>
        <fullName evidence="19">UDP-glucose-glucosephosphate glucosyltransferase</fullName>
    </alternativeName>
</protein>
<dbReference type="EC" id="2.4.1.15" evidence="6"/>
<dbReference type="GO" id="GO:0003825">
    <property type="term" value="F:alpha,alpha-trehalose-phosphate synthase (UDP-forming) activity"/>
    <property type="evidence" value="ECO:0007669"/>
    <property type="project" value="UniProtKB-EC"/>
</dbReference>
<keyword evidence="17" id="KW-0539">Nucleus</keyword>
<dbReference type="GO" id="GO:0008180">
    <property type="term" value="C:COP9 signalosome"/>
    <property type="evidence" value="ECO:0007669"/>
    <property type="project" value="UniProtKB-KW"/>
</dbReference>
<dbReference type="SUPFAM" id="SSF56784">
    <property type="entry name" value="HAD-like"/>
    <property type="match status" value="1"/>
</dbReference>
<evidence type="ECO:0000256" key="5">
    <source>
        <dbReference type="ARBA" id="ARBA00008799"/>
    </source>
</evidence>
<accession>A0A1R1PMG0</accession>